<sequence length="123" mass="14656">MERNNTLILDLSESANDVEVWAKILQVWEMKTSPDEIERHLIMSDPNGCRIEITVPNSLINKHYFGYFDKNQWRVFRRFQVTPCDCLIRNTPHQFQIIFVDRTHVFYGHSLTENPMFVPVPFQ</sequence>
<comment type="caution">
    <text evidence="2">The sequence shown here is derived from an EMBL/GenBank/DDBJ whole genome shotgun (WGS) entry which is preliminary data.</text>
</comment>
<dbReference type="AlphaFoldDB" id="A0A8X7S3Z6"/>
<proteinExistence type="predicted"/>
<evidence type="ECO:0000259" key="1">
    <source>
        <dbReference type="Pfam" id="PF02721"/>
    </source>
</evidence>
<evidence type="ECO:0000313" key="2">
    <source>
        <dbReference type="EMBL" id="KAG2298818.1"/>
    </source>
</evidence>
<dbReference type="EMBL" id="JAAMPC010000008">
    <property type="protein sequence ID" value="KAG2298818.1"/>
    <property type="molecule type" value="Genomic_DNA"/>
</dbReference>
<accession>A0A8X7S3Z6</accession>
<feature type="domain" description="Replication protein A 70 kDa DNA-binding subunit B/D first OB fold" evidence="1">
    <location>
        <begin position="8"/>
        <end position="105"/>
    </location>
</feature>
<dbReference type="InterPro" id="IPR003871">
    <property type="entry name" value="RFA1B/D_OB_1st"/>
</dbReference>
<dbReference type="SUPFAM" id="SSF50249">
    <property type="entry name" value="Nucleic acid-binding proteins"/>
    <property type="match status" value="1"/>
</dbReference>
<reference evidence="2 3" key="1">
    <citation type="submission" date="2020-02" db="EMBL/GenBank/DDBJ databases">
        <authorList>
            <person name="Ma Q."/>
            <person name="Huang Y."/>
            <person name="Song X."/>
            <person name="Pei D."/>
        </authorList>
    </citation>
    <scope>NUCLEOTIDE SEQUENCE [LARGE SCALE GENOMIC DNA]</scope>
    <source>
        <strain evidence="2">Sxm20200214</strain>
        <tissue evidence="2">Leaf</tissue>
    </source>
</reference>
<gene>
    <name evidence="2" type="ORF">Bca52824_035290</name>
</gene>
<protein>
    <recommendedName>
        <fullName evidence="1">Replication protein A 70 kDa DNA-binding subunit B/D first OB fold domain-containing protein</fullName>
    </recommendedName>
</protein>
<evidence type="ECO:0000313" key="3">
    <source>
        <dbReference type="Proteomes" id="UP000886595"/>
    </source>
</evidence>
<dbReference type="Proteomes" id="UP000886595">
    <property type="component" value="Unassembled WGS sequence"/>
</dbReference>
<dbReference type="Pfam" id="PF02721">
    <property type="entry name" value="DUF223"/>
    <property type="match status" value="1"/>
</dbReference>
<dbReference type="InterPro" id="IPR012340">
    <property type="entry name" value="NA-bd_OB-fold"/>
</dbReference>
<dbReference type="Gene3D" id="2.40.50.140">
    <property type="entry name" value="Nucleic acid-binding proteins"/>
    <property type="match status" value="1"/>
</dbReference>
<organism evidence="2 3">
    <name type="scientific">Brassica carinata</name>
    <name type="common">Ethiopian mustard</name>
    <name type="synonym">Abyssinian cabbage</name>
    <dbReference type="NCBI Taxonomy" id="52824"/>
    <lineage>
        <taxon>Eukaryota</taxon>
        <taxon>Viridiplantae</taxon>
        <taxon>Streptophyta</taxon>
        <taxon>Embryophyta</taxon>
        <taxon>Tracheophyta</taxon>
        <taxon>Spermatophyta</taxon>
        <taxon>Magnoliopsida</taxon>
        <taxon>eudicotyledons</taxon>
        <taxon>Gunneridae</taxon>
        <taxon>Pentapetalae</taxon>
        <taxon>rosids</taxon>
        <taxon>malvids</taxon>
        <taxon>Brassicales</taxon>
        <taxon>Brassicaceae</taxon>
        <taxon>Brassiceae</taxon>
        <taxon>Brassica</taxon>
    </lineage>
</organism>
<name>A0A8X7S3Z6_BRACI</name>
<keyword evidence="3" id="KW-1185">Reference proteome</keyword>